<dbReference type="PANTHER" id="PTHR22946:SF9">
    <property type="entry name" value="POLYKETIDE TRANSFERASE AF380"/>
    <property type="match status" value="1"/>
</dbReference>
<dbReference type="GeneID" id="17286798"/>
<protein>
    <recommendedName>
        <fullName evidence="4">Xaa-Pro dipeptidyl-peptidase-like domain-containing protein</fullName>
    </recommendedName>
</protein>
<evidence type="ECO:0000256" key="3">
    <source>
        <dbReference type="SAM" id="SignalP"/>
    </source>
</evidence>
<reference evidence="5" key="2">
    <citation type="submission" date="2024-10" db="UniProtKB">
        <authorList>
            <consortium name="EnsemblProtists"/>
        </authorList>
    </citation>
    <scope>IDENTIFICATION</scope>
</reference>
<sequence>MPSTLQPLLLFASLATAAAFPDGLWTGASYDGIEAAEEAVALHQVEVLKQFANSVEEVKERVQKTAPGWALGIVSAVAGFLDETVQVPAVKAHAAAMSLAQAVSLSDLRPGGRPVRWEHLTVVSGDGTRLRATVAIPQQRGGERASFPVVVMPNSWALCVLEYTLKQQEWAAAGYVVLHYQARGWFNSEGLIEVAGPADVADASAVLDEVGKRAAEWRADAEAIGMVGVSYGGGLALLGAAHDARVKCAASLSGWGNLTRALAGQAAPDPASRSAAAAGSHVWFDILMSTSILVGRPDPQIHAMWESLVSAVVDPAADVDPLLAWAEERSPEAFAAKMCGRRLPVLVSNNAQDELFVSDAALMLRQTLHGAGCRVQLLINQGVHAMAELPSLAGIGGLVAHQPVWDETLRFMQAHLRPSKEPPPAGPQQGEVGHHPPSRPAIRFQLRSPEGIFVAPRFVSYDRWPPREQAAEAVSLRLGQPLLGGAQLLPMTTIHHERKPSLTDPAKSHVGWDGPDAPFDVRMRALCVDVPQGHFLGLGLTLFDPGFLPASEDPALRVSVACGGPSRLDLPLVHGTVARPIEDSEPEQPAAAEAGVV</sequence>
<dbReference type="AlphaFoldDB" id="A0A0D3L0J3"/>
<evidence type="ECO:0000313" key="6">
    <source>
        <dbReference type="Proteomes" id="UP000013827"/>
    </source>
</evidence>
<feature type="region of interest" description="Disordered" evidence="2">
    <location>
        <begin position="417"/>
        <end position="441"/>
    </location>
</feature>
<dbReference type="InterPro" id="IPR000383">
    <property type="entry name" value="Xaa-Pro-like_dom"/>
</dbReference>
<evidence type="ECO:0000313" key="5">
    <source>
        <dbReference type="EnsemblProtists" id="EOD41528"/>
    </source>
</evidence>
<keyword evidence="1" id="KW-0378">Hydrolase</keyword>
<feature type="chain" id="PRO_5044224077" description="Xaa-Pro dipeptidyl-peptidase-like domain-containing protein" evidence="3">
    <location>
        <begin position="20"/>
        <end position="597"/>
    </location>
</feature>
<feature type="signal peptide" evidence="3">
    <location>
        <begin position="1"/>
        <end position="19"/>
    </location>
</feature>
<dbReference type="PANTHER" id="PTHR22946">
    <property type="entry name" value="DIENELACTONE HYDROLASE DOMAIN-CONTAINING PROTEIN-RELATED"/>
    <property type="match status" value="1"/>
</dbReference>
<organism evidence="5 6">
    <name type="scientific">Emiliania huxleyi (strain CCMP1516)</name>
    <dbReference type="NCBI Taxonomy" id="280463"/>
    <lineage>
        <taxon>Eukaryota</taxon>
        <taxon>Haptista</taxon>
        <taxon>Haptophyta</taxon>
        <taxon>Prymnesiophyceae</taxon>
        <taxon>Isochrysidales</taxon>
        <taxon>Noelaerhabdaceae</taxon>
        <taxon>Emiliania</taxon>
    </lineage>
</organism>
<keyword evidence="6" id="KW-1185">Reference proteome</keyword>
<dbReference type="KEGG" id="ehx:EMIHUDRAFT_447384"/>
<dbReference type="InterPro" id="IPR029058">
    <property type="entry name" value="AB_hydrolase_fold"/>
</dbReference>
<dbReference type="PaxDb" id="2903-EOD41528"/>
<evidence type="ECO:0000256" key="2">
    <source>
        <dbReference type="SAM" id="MobiDB-lite"/>
    </source>
</evidence>
<feature type="domain" description="Xaa-Pro dipeptidyl-peptidase-like" evidence="4">
    <location>
        <begin position="126"/>
        <end position="385"/>
    </location>
</feature>
<name>A0A0D3L0J3_EMIH1</name>
<dbReference type="Proteomes" id="UP000013827">
    <property type="component" value="Unassembled WGS sequence"/>
</dbReference>
<dbReference type="Gene3D" id="3.40.50.1820">
    <property type="entry name" value="alpha/beta hydrolase"/>
    <property type="match status" value="1"/>
</dbReference>
<dbReference type="GO" id="GO:0016788">
    <property type="term" value="F:hydrolase activity, acting on ester bonds"/>
    <property type="evidence" value="ECO:0007669"/>
    <property type="project" value="UniProtKB-ARBA"/>
</dbReference>
<dbReference type="EnsemblProtists" id="EOD41528">
    <property type="protein sequence ID" value="EOD41528"/>
    <property type="gene ID" value="EMIHUDRAFT_447384"/>
</dbReference>
<dbReference type="Pfam" id="PF02129">
    <property type="entry name" value="Peptidase_S15"/>
    <property type="match status" value="1"/>
</dbReference>
<dbReference type="RefSeq" id="XP_005793957.1">
    <property type="nucleotide sequence ID" value="XM_005793900.1"/>
</dbReference>
<proteinExistence type="predicted"/>
<evidence type="ECO:0000259" key="4">
    <source>
        <dbReference type="Pfam" id="PF02129"/>
    </source>
</evidence>
<reference evidence="6" key="1">
    <citation type="journal article" date="2013" name="Nature">
        <title>Pan genome of the phytoplankton Emiliania underpins its global distribution.</title>
        <authorList>
            <person name="Read B.A."/>
            <person name="Kegel J."/>
            <person name="Klute M.J."/>
            <person name="Kuo A."/>
            <person name="Lefebvre S.C."/>
            <person name="Maumus F."/>
            <person name="Mayer C."/>
            <person name="Miller J."/>
            <person name="Monier A."/>
            <person name="Salamov A."/>
            <person name="Young J."/>
            <person name="Aguilar M."/>
            <person name="Claverie J.M."/>
            <person name="Frickenhaus S."/>
            <person name="Gonzalez K."/>
            <person name="Herman E.K."/>
            <person name="Lin Y.C."/>
            <person name="Napier J."/>
            <person name="Ogata H."/>
            <person name="Sarno A.F."/>
            <person name="Shmutz J."/>
            <person name="Schroeder D."/>
            <person name="de Vargas C."/>
            <person name="Verret F."/>
            <person name="von Dassow P."/>
            <person name="Valentin K."/>
            <person name="Van de Peer Y."/>
            <person name="Wheeler G."/>
            <person name="Dacks J.B."/>
            <person name="Delwiche C.F."/>
            <person name="Dyhrman S.T."/>
            <person name="Glockner G."/>
            <person name="John U."/>
            <person name="Richards T."/>
            <person name="Worden A.Z."/>
            <person name="Zhang X."/>
            <person name="Grigoriev I.V."/>
            <person name="Allen A.E."/>
            <person name="Bidle K."/>
            <person name="Borodovsky M."/>
            <person name="Bowler C."/>
            <person name="Brownlee C."/>
            <person name="Cock J.M."/>
            <person name="Elias M."/>
            <person name="Gladyshev V.N."/>
            <person name="Groth M."/>
            <person name="Guda C."/>
            <person name="Hadaegh A."/>
            <person name="Iglesias-Rodriguez M.D."/>
            <person name="Jenkins J."/>
            <person name="Jones B.M."/>
            <person name="Lawson T."/>
            <person name="Leese F."/>
            <person name="Lindquist E."/>
            <person name="Lobanov A."/>
            <person name="Lomsadze A."/>
            <person name="Malik S.B."/>
            <person name="Marsh M.E."/>
            <person name="Mackinder L."/>
            <person name="Mock T."/>
            <person name="Mueller-Roeber B."/>
            <person name="Pagarete A."/>
            <person name="Parker M."/>
            <person name="Probert I."/>
            <person name="Quesneville H."/>
            <person name="Raines C."/>
            <person name="Rensing S.A."/>
            <person name="Riano-Pachon D.M."/>
            <person name="Richier S."/>
            <person name="Rokitta S."/>
            <person name="Shiraiwa Y."/>
            <person name="Soanes D.M."/>
            <person name="van der Giezen M."/>
            <person name="Wahlund T.M."/>
            <person name="Williams B."/>
            <person name="Wilson W."/>
            <person name="Wolfe G."/>
            <person name="Wurch L.L."/>
        </authorList>
    </citation>
    <scope>NUCLEOTIDE SEQUENCE</scope>
</reference>
<accession>A0A0D3L0J3</accession>
<dbReference type="InterPro" id="IPR050261">
    <property type="entry name" value="FrsA_esterase"/>
</dbReference>
<evidence type="ECO:0000256" key="1">
    <source>
        <dbReference type="ARBA" id="ARBA00022801"/>
    </source>
</evidence>
<dbReference type="HOGENOM" id="CLU_022401_0_0_1"/>
<dbReference type="SUPFAM" id="SSF53474">
    <property type="entry name" value="alpha/beta-Hydrolases"/>
    <property type="match status" value="1"/>
</dbReference>
<keyword evidence="3" id="KW-0732">Signal</keyword>